<organism evidence="3 4">
    <name type="scientific">Protopolystoma xenopodis</name>
    <dbReference type="NCBI Taxonomy" id="117903"/>
    <lineage>
        <taxon>Eukaryota</taxon>
        <taxon>Metazoa</taxon>
        <taxon>Spiralia</taxon>
        <taxon>Lophotrochozoa</taxon>
        <taxon>Platyhelminthes</taxon>
        <taxon>Monogenea</taxon>
        <taxon>Polyopisthocotylea</taxon>
        <taxon>Polystomatidea</taxon>
        <taxon>Polystomatidae</taxon>
        <taxon>Protopolystoma</taxon>
    </lineage>
</organism>
<keyword evidence="1" id="KW-0106">Calcium</keyword>
<dbReference type="Gene3D" id="1.10.238.10">
    <property type="entry name" value="EF-hand"/>
    <property type="match status" value="1"/>
</dbReference>
<dbReference type="EMBL" id="CAAALY010055049">
    <property type="protein sequence ID" value="VEL22176.1"/>
    <property type="molecule type" value="Genomic_DNA"/>
</dbReference>
<dbReference type="GO" id="GO:0005509">
    <property type="term" value="F:calcium ion binding"/>
    <property type="evidence" value="ECO:0007669"/>
    <property type="project" value="InterPro"/>
</dbReference>
<dbReference type="PROSITE" id="PS00018">
    <property type="entry name" value="EF_HAND_1"/>
    <property type="match status" value="1"/>
</dbReference>
<feature type="domain" description="EF-hand" evidence="2">
    <location>
        <begin position="64"/>
        <end position="99"/>
    </location>
</feature>
<dbReference type="InterPro" id="IPR002048">
    <property type="entry name" value="EF_hand_dom"/>
</dbReference>
<dbReference type="SUPFAM" id="SSF47473">
    <property type="entry name" value="EF-hand"/>
    <property type="match status" value="1"/>
</dbReference>
<name>A0A3S5APY4_9PLAT</name>
<protein>
    <recommendedName>
        <fullName evidence="2">EF-hand domain-containing protein</fullName>
    </recommendedName>
</protein>
<sequence length="115" mass="13210">MAILKSEYLACMSLGKHLDLETRDRQLSQHYLDATIAQAKLFFNHYSLKLILFPNFLLTGFEANANSEMEHLFAETDANKDGKLSKKEILEQHDLWVGSHATDYGRHLDTIKTEL</sequence>
<evidence type="ECO:0000256" key="1">
    <source>
        <dbReference type="ARBA" id="ARBA00022837"/>
    </source>
</evidence>
<dbReference type="InterPro" id="IPR018247">
    <property type="entry name" value="EF_Hand_1_Ca_BS"/>
</dbReference>
<keyword evidence="4" id="KW-1185">Reference proteome</keyword>
<comment type="caution">
    <text evidence="3">The sequence shown here is derived from an EMBL/GenBank/DDBJ whole genome shotgun (WGS) entry which is preliminary data.</text>
</comment>
<evidence type="ECO:0000259" key="2">
    <source>
        <dbReference type="PROSITE" id="PS50222"/>
    </source>
</evidence>
<gene>
    <name evidence="3" type="ORF">PXEA_LOCUS15616</name>
</gene>
<reference evidence="3" key="1">
    <citation type="submission" date="2018-11" db="EMBL/GenBank/DDBJ databases">
        <authorList>
            <consortium name="Pathogen Informatics"/>
        </authorList>
    </citation>
    <scope>NUCLEOTIDE SEQUENCE</scope>
</reference>
<proteinExistence type="predicted"/>
<dbReference type="AlphaFoldDB" id="A0A3S5APY4"/>
<dbReference type="PROSITE" id="PS50222">
    <property type="entry name" value="EF_HAND_2"/>
    <property type="match status" value="1"/>
</dbReference>
<dbReference type="Proteomes" id="UP000784294">
    <property type="component" value="Unassembled WGS sequence"/>
</dbReference>
<accession>A0A3S5APY4</accession>
<evidence type="ECO:0000313" key="4">
    <source>
        <dbReference type="Proteomes" id="UP000784294"/>
    </source>
</evidence>
<dbReference type="InterPro" id="IPR011992">
    <property type="entry name" value="EF-hand-dom_pair"/>
</dbReference>
<evidence type="ECO:0000313" key="3">
    <source>
        <dbReference type="EMBL" id="VEL22176.1"/>
    </source>
</evidence>
<dbReference type="OrthoDB" id="6223661at2759"/>